<dbReference type="Proteomes" id="UP000582646">
    <property type="component" value="Unassembled WGS sequence"/>
</dbReference>
<comment type="caution">
    <text evidence="6">The sequence shown here is derived from an EMBL/GenBank/DDBJ whole genome shotgun (WGS) entry which is preliminary data.</text>
</comment>
<name>A0A846X4K2_9ACTN</name>
<dbReference type="Pfam" id="PF01152">
    <property type="entry name" value="Bac_globin"/>
    <property type="match status" value="1"/>
</dbReference>
<dbReference type="InterPro" id="IPR012292">
    <property type="entry name" value="Globin/Proto"/>
</dbReference>
<reference evidence="6 7" key="1">
    <citation type="submission" date="2020-04" db="EMBL/GenBank/DDBJ databases">
        <title>MicrobeNet Type strains.</title>
        <authorList>
            <person name="Nicholson A.C."/>
        </authorList>
    </citation>
    <scope>NUCLEOTIDE SEQUENCE [LARGE SCALE GENOMIC DNA]</scope>
    <source>
        <strain evidence="6 7">DSM 44113</strain>
    </source>
</reference>
<dbReference type="Gene3D" id="1.10.490.10">
    <property type="entry name" value="Globins"/>
    <property type="match status" value="1"/>
</dbReference>
<dbReference type="GO" id="GO:0046872">
    <property type="term" value="F:metal ion binding"/>
    <property type="evidence" value="ECO:0007669"/>
    <property type="project" value="UniProtKB-KW"/>
</dbReference>
<sequence>MTSLYTAMGGSDRIRLATELFLRKAMEDDLLADMFAGKFDHAEHIAAFFSATFGGPQDYVRERGGLADVLARHVGLNITEEQRLRWKAYMIESAREAKIPEEAVAVFAGYLEGPSRNTAAISNLPAAEAYARLGRDPQGRTSAPV</sequence>
<dbReference type="GO" id="GO:0019825">
    <property type="term" value="F:oxygen binding"/>
    <property type="evidence" value="ECO:0007669"/>
    <property type="project" value="InterPro"/>
</dbReference>
<accession>A0A846X4K2</accession>
<feature type="binding site" description="distal binding residue" evidence="5">
    <location>
        <position position="44"/>
    </location>
    <ligand>
        <name>heme</name>
        <dbReference type="ChEBI" id="CHEBI:30413"/>
    </ligand>
    <ligandPart>
        <name>Fe</name>
        <dbReference type="ChEBI" id="CHEBI:18248"/>
    </ligandPart>
</feature>
<dbReference type="CDD" id="cd14775">
    <property type="entry name" value="TrHb2_O-like"/>
    <property type="match status" value="1"/>
</dbReference>
<keyword evidence="3 5" id="KW-0479">Metal-binding</keyword>
<evidence type="ECO:0000256" key="2">
    <source>
        <dbReference type="ARBA" id="ARBA00022617"/>
    </source>
</evidence>
<proteinExistence type="predicted"/>
<keyword evidence="4 5" id="KW-0408">Iron</keyword>
<evidence type="ECO:0000256" key="1">
    <source>
        <dbReference type="ARBA" id="ARBA00022448"/>
    </source>
</evidence>
<keyword evidence="1" id="KW-0813">Transport</keyword>
<protein>
    <submittedName>
        <fullName evidence="6">Globin</fullName>
    </submittedName>
</protein>
<keyword evidence="2 5" id="KW-0349">Heme</keyword>
<dbReference type="AlphaFoldDB" id="A0A846X4K2"/>
<gene>
    <name evidence="6" type="ORF">HF999_17015</name>
</gene>
<organism evidence="6 7">
    <name type="scientific">Tsukamurella spumae</name>
    <dbReference type="NCBI Taxonomy" id="44753"/>
    <lineage>
        <taxon>Bacteria</taxon>
        <taxon>Bacillati</taxon>
        <taxon>Actinomycetota</taxon>
        <taxon>Actinomycetes</taxon>
        <taxon>Mycobacteriales</taxon>
        <taxon>Tsukamurellaceae</taxon>
        <taxon>Tsukamurella</taxon>
    </lineage>
</organism>
<dbReference type="SUPFAM" id="SSF46458">
    <property type="entry name" value="Globin-like"/>
    <property type="match status" value="1"/>
</dbReference>
<evidence type="ECO:0000256" key="4">
    <source>
        <dbReference type="ARBA" id="ARBA00023004"/>
    </source>
</evidence>
<evidence type="ECO:0000313" key="6">
    <source>
        <dbReference type="EMBL" id="NKY20063.1"/>
    </source>
</evidence>
<evidence type="ECO:0000313" key="7">
    <source>
        <dbReference type="Proteomes" id="UP000582646"/>
    </source>
</evidence>
<dbReference type="InterPro" id="IPR009050">
    <property type="entry name" value="Globin-like_sf"/>
</dbReference>
<dbReference type="GO" id="GO:0020037">
    <property type="term" value="F:heme binding"/>
    <property type="evidence" value="ECO:0007669"/>
    <property type="project" value="InterPro"/>
</dbReference>
<evidence type="ECO:0000256" key="3">
    <source>
        <dbReference type="ARBA" id="ARBA00022723"/>
    </source>
</evidence>
<keyword evidence="7" id="KW-1185">Reference proteome</keyword>
<dbReference type="InterPro" id="IPR001486">
    <property type="entry name" value="Hemoglobin_trunc"/>
</dbReference>
<evidence type="ECO:0000256" key="5">
    <source>
        <dbReference type="PIRSR" id="PIRSR601486-1"/>
    </source>
</evidence>
<dbReference type="EMBL" id="JAAXOQ010000025">
    <property type="protein sequence ID" value="NKY20063.1"/>
    <property type="molecule type" value="Genomic_DNA"/>
</dbReference>
<dbReference type="RefSeq" id="WP_168547032.1">
    <property type="nucleotide sequence ID" value="NZ_BAAAKS010000002.1"/>
</dbReference>